<dbReference type="OrthoDB" id="191686at2759"/>
<dbReference type="SUPFAM" id="SSF47473">
    <property type="entry name" value="EF-hand"/>
    <property type="match status" value="1"/>
</dbReference>
<dbReference type="PANTHER" id="PTHR23055:SF69">
    <property type="entry name" value="NEURONAL CALCIUM SENSOR 2"/>
    <property type="match status" value="1"/>
</dbReference>
<comment type="caution">
    <text evidence="6">The sequence shown here is derived from an EMBL/GenBank/DDBJ whole genome shotgun (WGS) entry which is preliminary data.</text>
</comment>
<evidence type="ECO:0000313" key="6">
    <source>
        <dbReference type="EMBL" id="CAF0716355.1"/>
    </source>
</evidence>
<dbReference type="InterPro" id="IPR002048">
    <property type="entry name" value="EF_hand_dom"/>
</dbReference>
<reference evidence="6" key="1">
    <citation type="submission" date="2021-02" db="EMBL/GenBank/DDBJ databases">
        <authorList>
            <person name="Nowell W R."/>
        </authorList>
    </citation>
    <scope>NUCLEOTIDE SEQUENCE</scope>
    <source>
        <strain evidence="6">Ploen Becks lab</strain>
    </source>
</reference>
<gene>
    <name evidence="6" type="ORF">OXX778_LOCUS1688</name>
</gene>
<feature type="domain" description="EF-hand" evidence="5">
    <location>
        <begin position="67"/>
        <end position="102"/>
    </location>
</feature>
<dbReference type="PRINTS" id="PR00450">
    <property type="entry name" value="RECOVERIN"/>
</dbReference>
<dbReference type="PROSITE" id="PS50222">
    <property type="entry name" value="EF_HAND_2"/>
    <property type="match status" value="3"/>
</dbReference>
<dbReference type="SMART" id="SM00054">
    <property type="entry name" value="EFh"/>
    <property type="match status" value="3"/>
</dbReference>
<evidence type="ECO:0000313" key="7">
    <source>
        <dbReference type="Proteomes" id="UP000663879"/>
    </source>
</evidence>
<dbReference type="CDD" id="cd00051">
    <property type="entry name" value="EFh"/>
    <property type="match status" value="2"/>
</dbReference>
<keyword evidence="7" id="KW-1185">Reference proteome</keyword>
<dbReference type="FunFam" id="1.10.238.10:FF:000009">
    <property type="entry name" value="Visinin-like protein 1"/>
    <property type="match status" value="1"/>
</dbReference>
<dbReference type="EMBL" id="CAJNOC010000115">
    <property type="protein sequence ID" value="CAF0716355.1"/>
    <property type="molecule type" value="Genomic_DNA"/>
</dbReference>
<dbReference type="Pfam" id="PF00036">
    <property type="entry name" value="EF-hand_1"/>
    <property type="match status" value="1"/>
</dbReference>
<dbReference type="InterPro" id="IPR018247">
    <property type="entry name" value="EF_Hand_1_Ca_BS"/>
</dbReference>
<proteinExistence type="inferred from homology"/>
<evidence type="ECO:0000259" key="5">
    <source>
        <dbReference type="PROSITE" id="PS50222"/>
    </source>
</evidence>
<comment type="similarity">
    <text evidence="1">Belongs to the recoverin family.</text>
</comment>
<dbReference type="AlphaFoldDB" id="A0A813MB35"/>
<protein>
    <recommendedName>
        <fullName evidence="5">EF-hand domain-containing protein</fullName>
    </recommendedName>
</protein>
<accession>A0A813MB35</accession>
<organism evidence="6 7">
    <name type="scientific">Brachionus calyciflorus</name>
    <dbReference type="NCBI Taxonomy" id="104777"/>
    <lineage>
        <taxon>Eukaryota</taxon>
        <taxon>Metazoa</taxon>
        <taxon>Spiralia</taxon>
        <taxon>Gnathifera</taxon>
        <taxon>Rotifera</taxon>
        <taxon>Eurotatoria</taxon>
        <taxon>Monogononta</taxon>
        <taxon>Pseudotrocha</taxon>
        <taxon>Ploima</taxon>
        <taxon>Brachionidae</taxon>
        <taxon>Brachionus</taxon>
    </lineage>
</organism>
<feature type="domain" description="EF-hand" evidence="5">
    <location>
        <begin position="149"/>
        <end position="184"/>
    </location>
</feature>
<evidence type="ECO:0000256" key="3">
    <source>
        <dbReference type="ARBA" id="ARBA00022737"/>
    </source>
</evidence>
<sequence>MGGVIGKEKKDFKVLTLENLKFLENNTNYTKEYLLECHKNFIEDCPSGLLDKKTYIKYYEEMYPDGNAKKFCNQVFEKFDIDKNGKIDFVEYILAMSVLSQDGLSNKLKIAFQMYDTDRNGYIDKKEMERIIVAVFELVGETVKKNNLNAKKLVEDLFAKLDTDNDGLISEEEFVQGSLNDPCLSNIIDQNEIESTYL</sequence>
<name>A0A813MB35_9BILA</name>
<evidence type="ECO:0000256" key="1">
    <source>
        <dbReference type="ARBA" id="ARBA00006049"/>
    </source>
</evidence>
<dbReference type="GO" id="GO:0005509">
    <property type="term" value="F:calcium ion binding"/>
    <property type="evidence" value="ECO:0007669"/>
    <property type="project" value="InterPro"/>
</dbReference>
<keyword evidence="2" id="KW-0479">Metal-binding</keyword>
<evidence type="ECO:0000256" key="2">
    <source>
        <dbReference type="ARBA" id="ARBA00022723"/>
    </source>
</evidence>
<dbReference type="Proteomes" id="UP000663879">
    <property type="component" value="Unassembled WGS sequence"/>
</dbReference>
<keyword evidence="3" id="KW-0677">Repeat</keyword>
<dbReference type="InterPro" id="IPR028846">
    <property type="entry name" value="Recoverin"/>
</dbReference>
<evidence type="ECO:0000256" key="4">
    <source>
        <dbReference type="ARBA" id="ARBA00022837"/>
    </source>
</evidence>
<dbReference type="PROSITE" id="PS00018">
    <property type="entry name" value="EF_HAND_1"/>
    <property type="match status" value="3"/>
</dbReference>
<dbReference type="InterPro" id="IPR011992">
    <property type="entry name" value="EF-hand-dom_pair"/>
</dbReference>
<dbReference type="Gene3D" id="1.10.238.10">
    <property type="entry name" value="EF-hand"/>
    <property type="match status" value="1"/>
</dbReference>
<dbReference type="Pfam" id="PF13499">
    <property type="entry name" value="EF-hand_7"/>
    <property type="match status" value="1"/>
</dbReference>
<keyword evidence="4" id="KW-0106">Calcium</keyword>
<feature type="domain" description="EF-hand" evidence="5">
    <location>
        <begin position="103"/>
        <end position="138"/>
    </location>
</feature>
<dbReference type="PANTHER" id="PTHR23055">
    <property type="entry name" value="CALCIUM BINDING PROTEINS"/>
    <property type="match status" value="1"/>
</dbReference>